<evidence type="ECO:0000313" key="1">
    <source>
        <dbReference type="EMBL" id="KAF9643580.1"/>
    </source>
</evidence>
<dbReference type="EMBL" id="MU118206">
    <property type="protein sequence ID" value="KAF9643580.1"/>
    <property type="molecule type" value="Genomic_DNA"/>
</dbReference>
<sequence>LSEGDMDDVCAFNLHITDNGTNRAYKHLCYSFPHKLHLCSLYQTQKWIAALSGVKANTVDRCQKGCCCFTGNFQDLDACPYCNQPRFSSPGVPRKKFQYLSLKPLLGAMFRDKSVTKLMGY</sequence>
<reference evidence="1" key="2">
    <citation type="journal article" date="2020" name="Nat. Commun.">
        <title>Large-scale genome sequencing of mycorrhizal fungi provides insights into the early evolution of symbiotic traits.</title>
        <authorList>
            <person name="Miyauchi S."/>
            <person name="Kiss E."/>
            <person name="Kuo A."/>
            <person name="Drula E."/>
            <person name="Kohler A."/>
            <person name="Sanchez-Garcia M."/>
            <person name="Morin E."/>
            <person name="Andreopoulos B."/>
            <person name="Barry K.W."/>
            <person name="Bonito G."/>
            <person name="Buee M."/>
            <person name="Carver A."/>
            <person name="Chen C."/>
            <person name="Cichocki N."/>
            <person name="Clum A."/>
            <person name="Culley D."/>
            <person name="Crous P.W."/>
            <person name="Fauchery L."/>
            <person name="Girlanda M."/>
            <person name="Hayes R.D."/>
            <person name="Keri Z."/>
            <person name="LaButti K."/>
            <person name="Lipzen A."/>
            <person name="Lombard V."/>
            <person name="Magnuson J."/>
            <person name="Maillard F."/>
            <person name="Murat C."/>
            <person name="Nolan M."/>
            <person name="Ohm R.A."/>
            <person name="Pangilinan J."/>
            <person name="Pereira M.F."/>
            <person name="Perotto S."/>
            <person name="Peter M."/>
            <person name="Pfister S."/>
            <person name="Riley R."/>
            <person name="Sitrit Y."/>
            <person name="Stielow J.B."/>
            <person name="Szollosi G."/>
            <person name="Zifcakova L."/>
            <person name="Stursova M."/>
            <person name="Spatafora J.W."/>
            <person name="Tedersoo L."/>
            <person name="Vaario L.M."/>
            <person name="Yamada A."/>
            <person name="Yan M."/>
            <person name="Wang P."/>
            <person name="Xu J."/>
            <person name="Bruns T."/>
            <person name="Baldrian P."/>
            <person name="Vilgalys R."/>
            <person name="Dunand C."/>
            <person name="Henrissat B."/>
            <person name="Grigoriev I.V."/>
            <person name="Hibbett D."/>
            <person name="Nagy L.G."/>
            <person name="Martin F.M."/>
        </authorList>
    </citation>
    <scope>NUCLEOTIDE SEQUENCE</scope>
    <source>
        <strain evidence="1">P2</strain>
    </source>
</reference>
<feature type="non-terminal residue" evidence="1">
    <location>
        <position position="121"/>
    </location>
</feature>
<protein>
    <submittedName>
        <fullName evidence="1">Uncharacterized protein</fullName>
    </submittedName>
</protein>
<keyword evidence="2" id="KW-1185">Reference proteome</keyword>
<comment type="caution">
    <text evidence="1">The sequence shown here is derived from an EMBL/GenBank/DDBJ whole genome shotgun (WGS) entry which is preliminary data.</text>
</comment>
<gene>
    <name evidence="1" type="ORF">BDM02DRAFT_3064080</name>
</gene>
<organism evidence="1 2">
    <name type="scientific">Thelephora ganbajun</name>
    <name type="common">Ganba fungus</name>
    <dbReference type="NCBI Taxonomy" id="370292"/>
    <lineage>
        <taxon>Eukaryota</taxon>
        <taxon>Fungi</taxon>
        <taxon>Dikarya</taxon>
        <taxon>Basidiomycota</taxon>
        <taxon>Agaricomycotina</taxon>
        <taxon>Agaricomycetes</taxon>
        <taxon>Thelephorales</taxon>
        <taxon>Thelephoraceae</taxon>
        <taxon>Thelephora</taxon>
    </lineage>
</organism>
<evidence type="ECO:0000313" key="2">
    <source>
        <dbReference type="Proteomes" id="UP000886501"/>
    </source>
</evidence>
<reference evidence="1" key="1">
    <citation type="submission" date="2019-10" db="EMBL/GenBank/DDBJ databases">
        <authorList>
            <consortium name="DOE Joint Genome Institute"/>
            <person name="Kuo A."/>
            <person name="Miyauchi S."/>
            <person name="Kiss E."/>
            <person name="Drula E."/>
            <person name="Kohler A."/>
            <person name="Sanchez-Garcia M."/>
            <person name="Andreopoulos B."/>
            <person name="Barry K.W."/>
            <person name="Bonito G."/>
            <person name="Buee M."/>
            <person name="Carver A."/>
            <person name="Chen C."/>
            <person name="Cichocki N."/>
            <person name="Clum A."/>
            <person name="Culley D."/>
            <person name="Crous P.W."/>
            <person name="Fauchery L."/>
            <person name="Girlanda M."/>
            <person name="Hayes R."/>
            <person name="Keri Z."/>
            <person name="Labutti K."/>
            <person name="Lipzen A."/>
            <person name="Lombard V."/>
            <person name="Magnuson J."/>
            <person name="Maillard F."/>
            <person name="Morin E."/>
            <person name="Murat C."/>
            <person name="Nolan M."/>
            <person name="Ohm R."/>
            <person name="Pangilinan J."/>
            <person name="Pereira M."/>
            <person name="Perotto S."/>
            <person name="Peter M."/>
            <person name="Riley R."/>
            <person name="Sitrit Y."/>
            <person name="Stielow B."/>
            <person name="Szollosi G."/>
            <person name="Zifcakova L."/>
            <person name="Stursova M."/>
            <person name="Spatafora J.W."/>
            <person name="Tedersoo L."/>
            <person name="Vaario L.-M."/>
            <person name="Yamada A."/>
            <person name="Yan M."/>
            <person name="Wang P."/>
            <person name="Xu J."/>
            <person name="Bruns T."/>
            <person name="Baldrian P."/>
            <person name="Vilgalys R."/>
            <person name="Henrissat B."/>
            <person name="Grigoriev I.V."/>
            <person name="Hibbett D."/>
            <person name="Nagy L.G."/>
            <person name="Martin F.M."/>
        </authorList>
    </citation>
    <scope>NUCLEOTIDE SEQUENCE</scope>
    <source>
        <strain evidence="1">P2</strain>
    </source>
</reference>
<feature type="non-terminal residue" evidence="1">
    <location>
        <position position="1"/>
    </location>
</feature>
<accession>A0ACB6Z1G8</accession>
<proteinExistence type="predicted"/>
<dbReference type="Proteomes" id="UP000886501">
    <property type="component" value="Unassembled WGS sequence"/>
</dbReference>
<name>A0ACB6Z1G8_THEGA</name>